<name>A0A0D2FFY7_9EURO</name>
<accession>A0A0D2FFY7</accession>
<dbReference type="InterPro" id="IPR050425">
    <property type="entry name" value="NAD(P)_dehydrat-like"/>
</dbReference>
<evidence type="ECO:0000313" key="4">
    <source>
        <dbReference type="EMBL" id="KIW65725.1"/>
    </source>
</evidence>
<dbReference type="EMBL" id="KN846960">
    <property type="protein sequence ID" value="KIW65725.1"/>
    <property type="molecule type" value="Genomic_DNA"/>
</dbReference>
<dbReference type="HOGENOM" id="CLU_007383_9_2_1"/>
<dbReference type="InterPro" id="IPR036291">
    <property type="entry name" value="NAD(P)-bd_dom_sf"/>
</dbReference>
<evidence type="ECO:0000313" key="5">
    <source>
        <dbReference type="Proteomes" id="UP000054266"/>
    </source>
</evidence>
<dbReference type="SUPFAM" id="SSF51735">
    <property type="entry name" value="NAD(P)-binding Rossmann-fold domains"/>
    <property type="match status" value="1"/>
</dbReference>
<reference evidence="4 5" key="1">
    <citation type="submission" date="2015-01" db="EMBL/GenBank/DDBJ databases">
        <title>The Genome Sequence of Capronia semiimmersa CBS27337.</title>
        <authorList>
            <consortium name="The Broad Institute Genomics Platform"/>
            <person name="Cuomo C."/>
            <person name="de Hoog S."/>
            <person name="Gorbushina A."/>
            <person name="Stielow B."/>
            <person name="Teixiera M."/>
            <person name="Abouelleil A."/>
            <person name="Chapman S.B."/>
            <person name="Priest M."/>
            <person name="Young S.K."/>
            <person name="Wortman J."/>
            <person name="Nusbaum C."/>
            <person name="Birren B."/>
        </authorList>
    </citation>
    <scope>NUCLEOTIDE SEQUENCE [LARGE SCALE GENOMIC DNA]</scope>
    <source>
        <strain evidence="4 5">CBS 27337</strain>
    </source>
</reference>
<dbReference type="PANTHER" id="PTHR10366:SF564">
    <property type="entry name" value="STEROL-4-ALPHA-CARBOXYLATE 3-DEHYDROGENASE, DECARBOXYLATING"/>
    <property type="match status" value="1"/>
</dbReference>
<dbReference type="AlphaFoldDB" id="A0A0D2FFY7"/>
<evidence type="ECO:0000259" key="3">
    <source>
        <dbReference type="Pfam" id="PF01370"/>
    </source>
</evidence>
<dbReference type="Gene3D" id="3.40.50.720">
    <property type="entry name" value="NAD(P)-binding Rossmann-like Domain"/>
    <property type="match status" value="1"/>
</dbReference>
<proteinExistence type="inferred from homology"/>
<dbReference type="STRING" id="5601.A0A0D2FFY7"/>
<evidence type="ECO:0000256" key="2">
    <source>
        <dbReference type="ARBA" id="ARBA00023445"/>
    </source>
</evidence>
<dbReference type="InterPro" id="IPR001509">
    <property type="entry name" value="Epimerase_deHydtase"/>
</dbReference>
<protein>
    <recommendedName>
        <fullName evidence="3">NAD-dependent epimerase/dehydratase domain-containing protein</fullName>
    </recommendedName>
</protein>
<dbReference type="Proteomes" id="UP000054266">
    <property type="component" value="Unassembled WGS sequence"/>
</dbReference>
<sequence>MAGELVLLTGGSGHIGYRTLIEALSKGYKVRAAVRSESKIAEIKAAKSTQPYLEQLTFVIVPNIEKDGVFDEAVQGVDFIVHVASPLAKPSDDDEANIIQPAVRGTLSILYSALKQPSVKRVVVTSSVAAVDPGSPTGPYTADNVEPDPHGPYPHVMVAYAASKKLAYNRTREFIAKEKPHFTVVNIMPTFVVGPNELATTTEAALSGSNAVALGVLFGMKDPNGMPAATVHLDDVAFLHIAALDPKVQGNKNFGANYDVNGVKWDEAIDIVKKHFPTEVEKGVFPLGGSLPSLPMPFDASESENFFGFKFKDFETQIVDAAGYYAKLAALKA</sequence>
<feature type="domain" description="NAD-dependent epimerase/dehydratase" evidence="3">
    <location>
        <begin position="6"/>
        <end position="246"/>
    </location>
</feature>
<keyword evidence="5" id="KW-1185">Reference proteome</keyword>
<gene>
    <name evidence="4" type="ORF">PV04_07952</name>
</gene>
<dbReference type="GO" id="GO:0016616">
    <property type="term" value="F:oxidoreductase activity, acting on the CH-OH group of donors, NAD or NADP as acceptor"/>
    <property type="evidence" value="ECO:0007669"/>
    <property type="project" value="TreeGrafter"/>
</dbReference>
<comment type="similarity">
    <text evidence="2">Belongs to the NAD(P)-dependent epimerase/dehydratase family. Dihydroflavonol-4-reductase subfamily.</text>
</comment>
<organism evidence="4 5">
    <name type="scientific">Phialophora macrospora</name>
    <dbReference type="NCBI Taxonomy" id="1851006"/>
    <lineage>
        <taxon>Eukaryota</taxon>
        <taxon>Fungi</taxon>
        <taxon>Dikarya</taxon>
        <taxon>Ascomycota</taxon>
        <taxon>Pezizomycotina</taxon>
        <taxon>Eurotiomycetes</taxon>
        <taxon>Chaetothyriomycetidae</taxon>
        <taxon>Chaetothyriales</taxon>
        <taxon>Herpotrichiellaceae</taxon>
        <taxon>Phialophora</taxon>
    </lineage>
</organism>
<evidence type="ECO:0000256" key="1">
    <source>
        <dbReference type="ARBA" id="ARBA00023002"/>
    </source>
</evidence>
<dbReference type="Pfam" id="PF01370">
    <property type="entry name" value="Epimerase"/>
    <property type="match status" value="1"/>
</dbReference>
<dbReference type="PANTHER" id="PTHR10366">
    <property type="entry name" value="NAD DEPENDENT EPIMERASE/DEHYDRATASE"/>
    <property type="match status" value="1"/>
</dbReference>
<keyword evidence="1" id="KW-0560">Oxidoreductase</keyword>